<keyword evidence="1" id="KW-0812">Transmembrane</keyword>
<reference evidence="2 3" key="1">
    <citation type="submission" date="2018-09" db="EMBL/GenBank/DDBJ databases">
        <title>Arachidicoccus sp. nov., a bacterium isolated from soil.</title>
        <authorList>
            <person name="Weon H.-Y."/>
            <person name="Kwon S.-W."/>
            <person name="Lee S.A."/>
        </authorList>
    </citation>
    <scope>NUCLEOTIDE SEQUENCE [LARGE SCALE GENOMIC DNA]</scope>
    <source>
        <strain evidence="2 3">KIS59-12</strain>
    </source>
</reference>
<evidence type="ECO:0000313" key="2">
    <source>
        <dbReference type="EMBL" id="AYD46236.1"/>
    </source>
</evidence>
<dbReference type="Proteomes" id="UP000266118">
    <property type="component" value="Chromosome"/>
</dbReference>
<organism evidence="2 3">
    <name type="scientific">Arachidicoccus soli</name>
    <dbReference type="NCBI Taxonomy" id="2341117"/>
    <lineage>
        <taxon>Bacteria</taxon>
        <taxon>Pseudomonadati</taxon>
        <taxon>Bacteroidota</taxon>
        <taxon>Chitinophagia</taxon>
        <taxon>Chitinophagales</taxon>
        <taxon>Chitinophagaceae</taxon>
        <taxon>Arachidicoccus</taxon>
    </lineage>
</organism>
<evidence type="ECO:0000313" key="3">
    <source>
        <dbReference type="Proteomes" id="UP000266118"/>
    </source>
</evidence>
<evidence type="ECO:0000256" key="1">
    <source>
        <dbReference type="SAM" id="Phobius"/>
    </source>
</evidence>
<feature type="transmembrane region" description="Helical" evidence="1">
    <location>
        <begin position="335"/>
        <end position="353"/>
    </location>
</feature>
<feature type="transmembrane region" description="Helical" evidence="1">
    <location>
        <begin position="220"/>
        <end position="244"/>
    </location>
</feature>
<feature type="transmembrane region" description="Helical" evidence="1">
    <location>
        <begin position="181"/>
        <end position="208"/>
    </location>
</feature>
<keyword evidence="1" id="KW-1133">Transmembrane helix</keyword>
<dbReference type="PANTHER" id="PTHR43044">
    <property type="match status" value="1"/>
</dbReference>
<dbReference type="RefSeq" id="WP_119984053.1">
    <property type="nucleotide sequence ID" value="NZ_CP032489.1"/>
</dbReference>
<dbReference type="OrthoDB" id="140980at2"/>
<dbReference type="EMBL" id="CP032489">
    <property type="protein sequence ID" value="AYD46236.1"/>
    <property type="molecule type" value="Genomic_DNA"/>
</dbReference>
<feature type="transmembrane region" description="Helical" evidence="1">
    <location>
        <begin position="16"/>
        <end position="36"/>
    </location>
</feature>
<gene>
    <name evidence="2" type="ORF">D6B99_00520</name>
</gene>
<name>A0A386HKU5_9BACT</name>
<dbReference type="AlphaFoldDB" id="A0A386HKU5"/>
<feature type="transmembrane region" description="Helical" evidence="1">
    <location>
        <begin position="306"/>
        <end position="323"/>
    </location>
</feature>
<feature type="transmembrane region" description="Helical" evidence="1">
    <location>
        <begin position="56"/>
        <end position="78"/>
    </location>
</feature>
<keyword evidence="1" id="KW-0472">Membrane</keyword>
<proteinExistence type="predicted"/>
<feature type="transmembrane region" description="Helical" evidence="1">
    <location>
        <begin position="365"/>
        <end position="384"/>
    </location>
</feature>
<feature type="transmembrane region" description="Helical" evidence="1">
    <location>
        <begin position="90"/>
        <end position="111"/>
    </location>
</feature>
<protein>
    <submittedName>
        <fullName evidence="2">Quinol:cytochrome C oxidoreductase</fullName>
    </submittedName>
</protein>
<sequence length="408" mass="47061">MASIKTQFVIPTKMKTWSLGLIAVGVISFIIGFVTQGLSNDPQVQQAFWGTIMYNAIYFLLITNIAMFFICALTLGMSGWQVAFNRVSEAISAVVPIFGLITGVLLIFLVLSKIHVYHWTDINYVKGDTILMHKQGFLNLPFYITWTILSIGLWSFLGARMRKACEVWDEKYEGAQRSQRFLWRTTVAASLFLAFFGITAGCVTPWLWQMSLDAHWYSTMYSWYVFASSFVGGLALITLFVIYLKNKGYLELTNQEHLHDLGKFLFAFSIFWTYIWFAQYLLIWYANIPDETIYFKHRVQGEYKGVFFLNLVINFVCPILILMSRPSKRNYTMMTFMAVLLLFGHWLDFYQMIMGSISDTHITLSWLDFGIAALFVGLLINLVGKALTKKPLVQKYHPFLKESIIHHT</sequence>
<dbReference type="KEGG" id="ark:D6B99_00520"/>
<dbReference type="PANTHER" id="PTHR43044:SF1">
    <property type="entry name" value="QUINOL:CYTOCHROME C OXIDOREDUCTASE QUINONE-BINDING SUBUNIT 2"/>
    <property type="match status" value="1"/>
</dbReference>
<feature type="transmembrane region" description="Helical" evidence="1">
    <location>
        <begin position="264"/>
        <end position="286"/>
    </location>
</feature>
<keyword evidence="3" id="KW-1185">Reference proteome</keyword>
<feature type="transmembrane region" description="Helical" evidence="1">
    <location>
        <begin position="140"/>
        <end position="160"/>
    </location>
</feature>
<accession>A0A386HKU5</accession>